<proteinExistence type="predicted"/>
<dbReference type="InterPro" id="IPR007263">
    <property type="entry name" value="DCC1-like"/>
</dbReference>
<dbReference type="AlphaFoldDB" id="A0A562LX72"/>
<feature type="transmembrane region" description="Helical" evidence="1">
    <location>
        <begin position="199"/>
        <end position="216"/>
    </location>
</feature>
<dbReference type="Proteomes" id="UP000319848">
    <property type="component" value="Unassembled WGS sequence"/>
</dbReference>
<accession>A0A562LX72</accession>
<gene>
    <name evidence="2" type="ORF">IP98_01825</name>
</gene>
<dbReference type="EMBL" id="VLKQ01000007">
    <property type="protein sequence ID" value="TWI12249.1"/>
    <property type="molecule type" value="Genomic_DNA"/>
</dbReference>
<reference evidence="2 3" key="1">
    <citation type="journal article" date="2015" name="Stand. Genomic Sci.">
        <title>Genomic Encyclopedia of Bacterial and Archaeal Type Strains, Phase III: the genomes of soil and plant-associated and newly described type strains.</title>
        <authorList>
            <person name="Whitman W.B."/>
            <person name="Woyke T."/>
            <person name="Klenk H.P."/>
            <person name="Zhou Y."/>
            <person name="Lilburn T.G."/>
            <person name="Beck B.J."/>
            <person name="De Vos P."/>
            <person name="Vandamme P."/>
            <person name="Eisen J.A."/>
            <person name="Garrity G."/>
            <person name="Hugenholtz P."/>
            <person name="Kyrpides N.C."/>
        </authorList>
    </citation>
    <scope>NUCLEOTIDE SEQUENCE [LARGE SCALE GENOMIC DNA]</scope>
    <source>
        <strain evidence="2 3">CGMCC 1.7270</strain>
    </source>
</reference>
<dbReference type="Pfam" id="PF04134">
    <property type="entry name" value="DCC1-like"/>
    <property type="match status" value="1"/>
</dbReference>
<feature type="transmembrane region" description="Helical" evidence="1">
    <location>
        <begin position="222"/>
        <end position="239"/>
    </location>
</feature>
<feature type="transmembrane region" description="Helical" evidence="1">
    <location>
        <begin position="137"/>
        <end position="158"/>
    </location>
</feature>
<keyword evidence="1" id="KW-0812">Transmembrane</keyword>
<feature type="transmembrane region" description="Helical" evidence="1">
    <location>
        <begin position="251"/>
        <end position="271"/>
    </location>
</feature>
<evidence type="ECO:0000313" key="3">
    <source>
        <dbReference type="Proteomes" id="UP000319848"/>
    </source>
</evidence>
<sequence length="273" mass="31213">MKTLENQTLLYDEDCPLCQAYTSAFVKTGILDENGKKPFTKITTEEAHFIDTERAANEIALIDTQNKTVIYGIDSLLKVLGNSFPLIATIGKIKPVHFFLRKLYAFISYNRKVIIPGPLHKNTTLKCEPSFNYKYRFLYLLFSIVVTTLILNACSKMIPQLPNGSLTRELLLATGQIIFQSAFLIRFDCKTILNYIGNLMTVSLFGSLLLLPIIIANSFFKISETVVLLWFGTTVLVMFREHFRRVTLLELPKWLTTTWIVYRIIALLLILNL</sequence>
<dbReference type="RefSeq" id="WP_035117440.1">
    <property type="nucleotide sequence ID" value="NZ_AVBI01000012.1"/>
</dbReference>
<protein>
    <submittedName>
        <fullName evidence="2">Uncharacterized protein DUF393</fullName>
    </submittedName>
</protein>
<comment type="caution">
    <text evidence="2">The sequence shown here is derived from an EMBL/GenBank/DDBJ whole genome shotgun (WGS) entry which is preliminary data.</text>
</comment>
<dbReference type="OrthoDB" id="671850at2"/>
<dbReference type="GO" id="GO:0015035">
    <property type="term" value="F:protein-disulfide reductase activity"/>
    <property type="evidence" value="ECO:0007669"/>
    <property type="project" value="InterPro"/>
</dbReference>
<evidence type="ECO:0000256" key="1">
    <source>
        <dbReference type="SAM" id="Phobius"/>
    </source>
</evidence>
<evidence type="ECO:0000313" key="2">
    <source>
        <dbReference type="EMBL" id="TWI12249.1"/>
    </source>
</evidence>
<organism evidence="2 3">
    <name type="scientific">Flavobacterium cauense R2A-7</name>
    <dbReference type="NCBI Taxonomy" id="1341154"/>
    <lineage>
        <taxon>Bacteria</taxon>
        <taxon>Pseudomonadati</taxon>
        <taxon>Bacteroidota</taxon>
        <taxon>Flavobacteriia</taxon>
        <taxon>Flavobacteriales</taxon>
        <taxon>Flavobacteriaceae</taxon>
        <taxon>Flavobacterium</taxon>
    </lineage>
</organism>
<keyword evidence="1" id="KW-1133">Transmembrane helix</keyword>
<name>A0A562LX72_9FLAO</name>
<keyword evidence="1" id="KW-0472">Membrane</keyword>
<keyword evidence="3" id="KW-1185">Reference proteome</keyword>